<protein>
    <submittedName>
        <fullName evidence="1">Uncharacterized protein</fullName>
    </submittedName>
</protein>
<dbReference type="Proteomes" id="UP001153332">
    <property type="component" value="Unassembled WGS sequence"/>
</dbReference>
<name>A0ACC2JQ53_9PEZI</name>
<gene>
    <name evidence="1" type="ORF">O1611_g3997</name>
</gene>
<comment type="caution">
    <text evidence="1">The sequence shown here is derived from an EMBL/GenBank/DDBJ whole genome shotgun (WGS) entry which is preliminary data.</text>
</comment>
<keyword evidence="2" id="KW-1185">Reference proteome</keyword>
<organism evidence="1 2">
    <name type="scientific">Lasiodiplodia mahajangana</name>
    <dbReference type="NCBI Taxonomy" id="1108764"/>
    <lineage>
        <taxon>Eukaryota</taxon>
        <taxon>Fungi</taxon>
        <taxon>Dikarya</taxon>
        <taxon>Ascomycota</taxon>
        <taxon>Pezizomycotina</taxon>
        <taxon>Dothideomycetes</taxon>
        <taxon>Dothideomycetes incertae sedis</taxon>
        <taxon>Botryosphaeriales</taxon>
        <taxon>Botryosphaeriaceae</taxon>
        <taxon>Lasiodiplodia</taxon>
    </lineage>
</organism>
<reference evidence="1" key="1">
    <citation type="submission" date="2022-12" db="EMBL/GenBank/DDBJ databases">
        <title>Genome Sequence of Lasiodiplodia mahajangana.</title>
        <authorList>
            <person name="Buettner E."/>
        </authorList>
    </citation>
    <scope>NUCLEOTIDE SEQUENCE</scope>
    <source>
        <strain evidence="1">VT137</strain>
    </source>
</reference>
<evidence type="ECO:0000313" key="1">
    <source>
        <dbReference type="EMBL" id="KAJ8129636.1"/>
    </source>
</evidence>
<sequence length="1123" mass="128223">MGSDTLFTLIEGGLVEGRPDDRRFLPHDTFEELWTGDGTNKLIQSRAKLARCFGWKRVSKLIGFVRSSARKVFAILVRSDLAHKVSSLPKYGFMDKHLPVVVEGTDVTSYNLLADDMPLKWFRDWSPQEKVRFREAQWLFLAPIFVRRSIMEQLHNECPLPFIEFDKKASGSFSVLYRARIHKRHIECVEENHEIAVKELEDDLVTDKAYEVEVDALEVARQLDHPHFVSFIGGFERAGKRYVMFKWVDGGNLREFWRNHSWSRNAGLIRWALGQMKGIADGLEKLHFLDPKKQDNCRHGDLKPENIVRSQKPGPFGLLQIADMGLAKIHSIPTALRPMATTTLAGTIRYQPPEIQTSTSGTRSRSYDVWSMGCILFELIIWLLLGPEGLKEFESSFDNNNPTQPFYHLYESNSLRPNVNRWKRHIEKTCLGDSDRCVSLALKRLFNYVCTALLVEDPEQNDSGFRIDSLKAGGRQATATVGRSVPQVLFQRATTRVGTKSRDNSTQLKKELEEICSIYSEIDFYDPTKDSEATREILKHQGISSLLQVQPARASPRSGARPQIQIADDQRCFANYRDNCSLDSGGSKDNQSRPRVAQLLRTGSSLAPSSTEPPLLSIVVGPGCNNSPSYIQRGFPVLPKPESRTRARLFNHWLQDCDKSHTRVCSRVDIPRKQPKRLLDLGDSGSSTIKLDCYPDNRKSSEYVILSHPWGTDKSKWFRTTSDNIDEFKRSIDFKKLPRNFQDAVTVTKNLGFRYLWIDSICIIQEGKDADFHTEKEFMEDYYGGASCTIAASSASGMDSGFLRPHFGPDVKVRRSYTFHSGIGDNSDSSESAFHICDAIDDFASDVEESNLSTRGWVFQERALSRRTLHFTKNQVYWECGKGVRCETMTKLFNRKSSFLSDPHFPDSAAKYYKGMRIEFFQYIYSKYSGLAFSKEHEEDRSVALRGLEKRMARVYNVRGGHGILDGEYLQRSLLWQRDTSKTRSLRSISYERNEKVPSWSWMAVMGQIAYMDAPFDWMDWNDEIKSPLGPQADFEVDAYRADPEDDSRSTYDREEETGTFSELKCVIIGREKMEKDTDPTDFYVLLIAPTGSSESCVEHKRVGVARLTRDEIIGEAVKVKIV</sequence>
<dbReference type="EMBL" id="JAPUUL010000703">
    <property type="protein sequence ID" value="KAJ8129636.1"/>
    <property type="molecule type" value="Genomic_DNA"/>
</dbReference>
<accession>A0ACC2JQ53</accession>
<evidence type="ECO:0000313" key="2">
    <source>
        <dbReference type="Proteomes" id="UP001153332"/>
    </source>
</evidence>
<proteinExistence type="predicted"/>